<organism evidence="1">
    <name type="scientific">Arundo donax</name>
    <name type="common">Giant reed</name>
    <name type="synonym">Donax arundinaceus</name>
    <dbReference type="NCBI Taxonomy" id="35708"/>
    <lineage>
        <taxon>Eukaryota</taxon>
        <taxon>Viridiplantae</taxon>
        <taxon>Streptophyta</taxon>
        <taxon>Embryophyta</taxon>
        <taxon>Tracheophyta</taxon>
        <taxon>Spermatophyta</taxon>
        <taxon>Magnoliopsida</taxon>
        <taxon>Liliopsida</taxon>
        <taxon>Poales</taxon>
        <taxon>Poaceae</taxon>
        <taxon>PACMAD clade</taxon>
        <taxon>Arundinoideae</taxon>
        <taxon>Arundineae</taxon>
        <taxon>Arundo</taxon>
    </lineage>
</organism>
<protein>
    <submittedName>
        <fullName evidence="1">Uncharacterized protein</fullName>
    </submittedName>
</protein>
<reference evidence="1" key="1">
    <citation type="submission" date="2014-09" db="EMBL/GenBank/DDBJ databases">
        <authorList>
            <person name="Magalhaes I.L.F."/>
            <person name="Oliveira U."/>
            <person name="Santos F.R."/>
            <person name="Vidigal T.H.D.A."/>
            <person name="Brescovit A.D."/>
            <person name="Santos A.J."/>
        </authorList>
    </citation>
    <scope>NUCLEOTIDE SEQUENCE</scope>
    <source>
        <tissue evidence="1">Shoot tissue taken approximately 20 cm above the soil surface</tissue>
    </source>
</reference>
<name>A0A0A9C435_ARUDO</name>
<reference evidence="1" key="2">
    <citation type="journal article" date="2015" name="Data Brief">
        <title>Shoot transcriptome of the giant reed, Arundo donax.</title>
        <authorList>
            <person name="Barrero R.A."/>
            <person name="Guerrero F.D."/>
            <person name="Moolhuijzen P."/>
            <person name="Goolsby J.A."/>
            <person name="Tidwell J."/>
            <person name="Bellgard S.E."/>
            <person name="Bellgard M.I."/>
        </authorList>
    </citation>
    <scope>NUCLEOTIDE SEQUENCE</scope>
    <source>
        <tissue evidence="1">Shoot tissue taken approximately 20 cm above the soil surface</tissue>
    </source>
</reference>
<sequence>MFTLLFIFFI</sequence>
<proteinExistence type="predicted"/>
<dbReference type="EMBL" id="GBRH01231588">
    <property type="protein sequence ID" value="JAD66307.1"/>
    <property type="molecule type" value="Transcribed_RNA"/>
</dbReference>
<evidence type="ECO:0000313" key="1">
    <source>
        <dbReference type="EMBL" id="JAD66307.1"/>
    </source>
</evidence>
<accession>A0A0A9C435</accession>